<organism evidence="2 3">
    <name type="scientific">Euzebyella saccharophila</name>
    <dbReference type="NCBI Taxonomy" id="679664"/>
    <lineage>
        <taxon>Bacteria</taxon>
        <taxon>Pseudomonadati</taxon>
        <taxon>Bacteroidota</taxon>
        <taxon>Flavobacteriia</taxon>
        <taxon>Flavobacteriales</taxon>
        <taxon>Flavobacteriaceae</taxon>
        <taxon>Euzebyella</taxon>
    </lineage>
</organism>
<feature type="transmembrane region" description="Helical" evidence="1">
    <location>
        <begin position="6"/>
        <end position="27"/>
    </location>
</feature>
<evidence type="ECO:0000313" key="3">
    <source>
        <dbReference type="Proteomes" id="UP001595814"/>
    </source>
</evidence>
<keyword evidence="3" id="KW-1185">Reference proteome</keyword>
<name>A0ABV8K0U9_9FLAO</name>
<evidence type="ECO:0000256" key="1">
    <source>
        <dbReference type="SAM" id="Phobius"/>
    </source>
</evidence>
<proteinExistence type="predicted"/>
<accession>A0ABV8K0U9</accession>
<keyword evidence="1" id="KW-0812">Transmembrane</keyword>
<gene>
    <name evidence="2" type="ORF">ACFOUT_17980</name>
</gene>
<protein>
    <submittedName>
        <fullName evidence="2">Uncharacterized protein</fullName>
    </submittedName>
</protein>
<reference evidence="3" key="1">
    <citation type="journal article" date="2019" name="Int. J. Syst. Evol. Microbiol.">
        <title>The Global Catalogue of Microorganisms (GCM) 10K type strain sequencing project: providing services to taxonomists for standard genome sequencing and annotation.</title>
        <authorList>
            <consortium name="The Broad Institute Genomics Platform"/>
            <consortium name="The Broad Institute Genome Sequencing Center for Infectious Disease"/>
            <person name="Wu L."/>
            <person name="Ma J."/>
        </authorList>
    </citation>
    <scope>NUCLEOTIDE SEQUENCE [LARGE SCALE GENOMIC DNA]</scope>
    <source>
        <strain evidence="3">CECT 7477</strain>
    </source>
</reference>
<dbReference type="RefSeq" id="WP_192463050.1">
    <property type="nucleotide sequence ID" value="NZ_JACYFJ010000005.1"/>
</dbReference>
<evidence type="ECO:0000313" key="2">
    <source>
        <dbReference type="EMBL" id="MFC4097780.1"/>
    </source>
</evidence>
<dbReference type="EMBL" id="JBHSAW010000025">
    <property type="protein sequence ID" value="MFC4097780.1"/>
    <property type="molecule type" value="Genomic_DNA"/>
</dbReference>
<keyword evidence="1" id="KW-1133">Transmembrane helix</keyword>
<comment type="caution">
    <text evidence="2">The sequence shown here is derived from an EMBL/GenBank/DDBJ whole genome shotgun (WGS) entry which is preliminary data.</text>
</comment>
<keyword evidence="1" id="KW-0472">Membrane</keyword>
<dbReference type="Proteomes" id="UP001595814">
    <property type="component" value="Unassembled WGS sequence"/>
</dbReference>
<sequence length="161" mass="18618">MKLDVGTLYVGAILISLCMMPFVFIYMSKNKKQQALKKSLTKMATDTHTSLGKHEFFVDFALGTDLHYNYLYVVKEKDRSLVENTVFLNEYSSSKVVQSDHIIRKNKSRDVVIEKLELNLTDNQTLKETFIEFYNNRDGLPLDGQLQSIKIWNDLINASRV</sequence>